<evidence type="ECO:0000313" key="4">
    <source>
        <dbReference type="Proteomes" id="UP000585272"/>
    </source>
</evidence>
<dbReference type="EMBL" id="JACHNU010000001">
    <property type="protein sequence ID" value="MBB4661642.1"/>
    <property type="molecule type" value="Genomic_DNA"/>
</dbReference>
<reference evidence="3 4" key="1">
    <citation type="submission" date="2020-08" db="EMBL/GenBank/DDBJ databases">
        <title>Genomic Encyclopedia of Archaeal and Bacterial Type Strains, Phase II (KMG-II): from individual species to whole genera.</title>
        <authorList>
            <person name="Goeker M."/>
        </authorList>
    </citation>
    <scope>NUCLEOTIDE SEQUENCE [LARGE SCALE GENOMIC DNA]</scope>
    <source>
        <strain evidence="3 4">DSM 23288</strain>
    </source>
</reference>
<feature type="transmembrane region" description="Helical" evidence="2">
    <location>
        <begin position="123"/>
        <end position="143"/>
    </location>
</feature>
<organism evidence="3 4">
    <name type="scientific">Conexibacter arvalis</name>
    <dbReference type="NCBI Taxonomy" id="912552"/>
    <lineage>
        <taxon>Bacteria</taxon>
        <taxon>Bacillati</taxon>
        <taxon>Actinomycetota</taxon>
        <taxon>Thermoleophilia</taxon>
        <taxon>Solirubrobacterales</taxon>
        <taxon>Conexibacteraceae</taxon>
        <taxon>Conexibacter</taxon>
    </lineage>
</organism>
<dbReference type="RefSeq" id="WP_183339969.1">
    <property type="nucleotide sequence ID" value="NZ_JACHNU010000001.1"/>
</dbReference>
<feature type="transmembrane region" description="Helical" evidence="2">
    <location>
        <begin position="74"/>
        <end position="93"/>
    </location>
</feature>
<keyword evidence="2" id="KW-0812">Transmembrane</keyword>
<feature type="transmembrane region" description="Helical" evidence="2">
    <location>
        <begin position="52"/>
        <end position="67"/>
    </location>
</feature>
<feature type="transmembrane region" description="Helical" evidence="2">
    <location>
        <begin position="202"/>
        <end position="218"/>
    </location>
</feature>
<sequence>MRTDPPSRRLLAPLLFVVAYGLLALAWAMAQPDPLSGRPPDGALRADRLDDLALWLLAVALATALAWRPAAGSLSLAGIAVALTPGVVFLGGAAGGDGLVFAAGIAVLAGAARIAGDERRAPWTFAATALAAVLLGLGAPELAGVGGPGEAWEALGSGLATAVGGFGAGSRLPPLGLVIWALALLALVLAADRFTDDAGRRLLWSGALVTAVAALLLYGPARAAAGETPYARHALALLAFTPVLAGDLLARTGVTWWPRLGAGCFGLLALVQLLGFLTGYEDARGDGTTAWVAAALLGGAALAAAGALTGAGRTPSAQEEPSCERGNSGGNGGACPQPR</sequence>
<evidence type="ECO:0000256" key="2">
    <source>
        <dbReference type="SAM" id="Phobius"/>
    </source>
</evidence>
<protein>
    <submittedName>
        <fullName evidence="3">MFS family permease</fullName>
    </submittedName>
</protein>
<keyword evidence="2" id="KW-0472">Membrane</keyword>
<proteinExistence type="predicted"/>
<accession>A0A840IAJ3</accession>
<dbReference type="Proteomes" id="UP000585272">
    <property type="component" value="Unassembled WGS sequence"/>
</dbReference>
<keyword evidence="2" id="KW-1133">Transmembrane helix</keyword>
<gene>
    <name evidence="3" type="ORF">BDZ31_001215</name>
</gene>
<feature type="transmembrane region" description="Helical" evidence="2">
    <location>
        <begin position="256"/>
        <end position="277"/>
    </location>
</feature>
<evidence type="ECO:0000313" key="3">
    <source>
        <dbReference type="EMBL" id="MBB4661642.1"/>
    </source>
</evidence>
<keyword evidence="4" id="KW-1185">Reference proteome</keyword>
<dbReference type="AlphaFoldDB" id="A0A840IAJ3"/>
<feature type="transmembrane region" description="Helical" evidence="2">
    <location>
        <begin position="172"/>
        <end position="190"/>
    </location>
</feature>
<comment type="caution">
    <text evidence="3">The sequence shown here is derived from an EMBL/GenBank/DDBJ whole genome shotgun (WGS) entry which is preliminary data.</text>
</comment>
<feature type="region of interest" description="Disordered" evidence="1">
    <location>
        <begin position="311"/>
        <end position="339"/>
    </location>
</feature>
<evidence type="ECO:0000256" key="1">
    <source>
        <dbReference type="SAM" id="MobiDB-lite"/>
    </source>
</evidence>
<feature type="transmembrane region" description="Helical" evidence="2">
    <location>
        <begin position="289"/>
        <end position="308"/>
    </location>
</feature>
<feature type="transmembrane region" description="Helical" evidence="2">
    <location>
        <begin position="99"/>
        <end position="116"/>
    </location>
</feature>
<name>A0A840IAJ3_9ACTN</name>